<dbReference type="Pfam" id="PF00112">
    <property type="entry name" value="Peptidase_C1"/>
    <property type="match status" value="1"/>
</dbReference>
<dbReference type="CDD" id="cd02619">
    <property type="entry name" value="Peptidase_C1"/>
    <property type="match status" value="1"/>
</dbReference>
<comment type="caution">
    <text evidence="5">The sequence shown here is derived from an EMBL/GenBank/DDBJ whole genome shotgun (WGS) entry which is preliminary data.</text>
</comment>
<organism evidence="5 6">
    <name type="scientific">Durusdinium trenchii</name>
    <dbReference type="NCBI Taxonomy" id="1381693"/>
    <lineage>
        <taxon>Eukaryota</taxon>
        <taxon>Sar</taxon>
        <taxon>Alveolata</taxon>
        <taxon>Dinophyceae</taxon>
        <taxon>Suessiales</taxon>
        <taxon>Symbiodiniaceae</taxon>
        <taxon>Durusdinium</taxon>
    </lineage>
</organism>
<dbReference type="Proteomes" id="UP001642484">
    <property type="component" value="Unassembled WGS sequence"/>
</dbReference>
<feature type="domain" description="EF-hand" evidence="4">
    <location>
        <begin position="424"/>
        <end position="459"/>
    </location>
</feature>
<evidence type="ECO:0000313" key="5">
    <source>
        <dbReference type="EMBL" id="CAK9025111.1"/>
    </source>
</evidence>
<dbReference type="InterPro" id="IPR038765">
    <property type="entry name" value="Papain-like_cys_pep_sf"/>
</dbReference>
<feature type="compositionally biased region" description="Acidic residues" evidence="3">
    <location>
        <begin position="395"/>
        <end position="414"/>
    </location>
</feature>
<keyword evidence="2" id="KW-0865">Zymogen</keyword>
<dbReference type="EMBL" id="CAXAMN010008446">
    <property type="protein sequence ID" value="CAK9025111.1"/>
    <property type="molecule type" value="Genomic_DNA"/>
</dbReference>
<dbReference type="InterPro" id="IPR002048">
    <property type="entry name" value="EF_hand_dom"/>
</dbReference>
<name>A0ABP0KE90_9DINO</name>
<dbReference type="InterPro" id="IPR011992">
    <property type="entry name" value="EF-hand-dom_pair"/>
</dbReference>
<protein>
    <recommendedName>
        <fullName evidence="4">EF-hand domain-containing protein</fullName>
    </recommendedName>
</protein>
<gene>
    <name evidence="5" type="ORF">CCMP2556_LOCUS15879</name>
</gene>
<feature type="region of interest" description="Disordered" evidence="3">
    <location>
        <begin position="391"/>
        <end position="414"/>
    </location>
</feature>
<evidence type="ECO:0000313" key="6">
    <source>
        <dbReference type="Proteomes" id="UP001642484"/>
    </source>
</evidence>
<dbReference type="PROSITE" id="PS50222">
    <property type="entry name" value="EF_HAND_2"/>
    <property type="match status" value="1"/>
</dbReference>
<keyword evidence="6" id="KW-1185">Reference proteome</keyword>
<comment type="similarity">
    <text evidence="1">Belongs to the peptidase C1 family.</text>
</comment>
<dbReference type="InterPro" id="IPR000668">
    <property type="entry name" value="Peptidase_C1A_C"/>
</dbReference>
<accession>A0ABP0KE90</accession>
<dbReference type="PROSITE" id="PS00639">
    <property type="entry name" value="THIOL_PROTEASE_HIS"/>
    <property type="match status" value="1"/>
</dbReference>
<evidence type="ECO:0000256" key="2">
    <source>
        <dbReference type="ARBA" id="ARBA00023145"/>
    </source>
</evidence>
<dbReference type="PANTHER" id="PTHR12411">
    <property type="entry name" value="CYSTEINE PROTEASE FAMILY C1-RELATED"/>
    <property type="match status" value="1"/>
</dbReference>
<dbReference type="InterPro" id="IPR013128">
    <property type="entry name" value="Peptidase_C1A"/>
</dbReference>
<evidence type="ECO:0000256" key="1">
    <source>
        <dbReference type="ARBA" id="ARBA00008455"/>
    </source>
</evidence>
<dbReference type="SUPFAM" id="SSF54001">
    <property type="entry name" value="Cysteine proteinases"/>
    <property type="match status" value="1"/>
</dbReference>
<evidence type="ECO:0000259" key="4">
    <source>
        <dbReference type="PROSITE" id="PS50222"/>
    </source>
</evidence>
<dbReference type="InterPro" id="IPR025660">
    <property type="entry name" value="Pept_his_AS"/>
</dbReference>
<proteinExistence type="inferred from homology"/>
<dbReference type="Gene3D" id="3.90.70.10">
    <property type="entry name" value="Cysteine proteinases"/>
    <property type="match status" value="1"/>
</dbReference>
<sequence length="504" mass="56263">MGAGPLAGQISATSLGPEDILSQVAPILIDAARQGLKKAVIDGKTFAPFGMLPHVVEPVKVHNYVPKASGTLGGESGPQLWGGGDEAVRMRIPEKVDLRQYMTTVEDQSQTNSCCANAVCGAYEYMGKRHAMQLGQFLPDPAVVDDISRLFIYYVGRKKDQPLGDDRPGDSDRASAVRTDASTGATAWQLFREELRLGEGDTSHLGREERRVAPKDEGMSLGGAISALELKGACLERNWPFNISRVNERPPETCFNEAVRYKIAESRKVEVRLASMRQCLAEGHPIVFGLKLTAQFFKPAPGGGITTPDPSDPQSAEHGLHAMLIVGYNDRQEVFIVRNSWGTSWGDKGYGYVPYNYICNDDFNFLGQYAIIGLTEYDFSRNVDDGRDYNLQPVDEVEPPEIESYEEEQEDDVDDDFDVEDEFDPQQEAKRIFNLFNVDADEGLDGTELENCFLWNGVPMKSFQQIKDEYGLDEGKKLSFDQFWEIYTYYQAHKAPRSGCFCWD</sequence>
<reference evidence="5 6" key="1">
    <citation type="submission" date="2024-02" db="EMBL/GenBank/DDBJ databases">
        <authorList>
            <person name="Chen Y."/>
            <person name="Shah S."/>
            <person name="Dougan E. K."/>
            <person name="Thang M."/>
            <person name="Chan C."/>
        </authorList>
    </citation>
    <scope>NUCLEOTIDE SEQUENCE [LARGE SCALE GENOMIC DNA]</scope>
</reference>
<dbReference type="SUPFAM" id="SSF47473">
    <property type="entry name" value="EF-hand"/>
    <property type="match status" value="1"/>
</dbReference>
<dbReference type="SMART" id="SM00645">
    <property type="entry name" value="Pept_C1"/>
    <property type="match status" value="1"/>
</dbReference>
<evidence type="ECO:0000256" key="3">
    <source>
        <dbReference type="SAM" id="MobiDB-lite"/>
    </source>
</evidence>